<keyword evidence="3" id="KW-1185">Reference proteome</keyword>
<dbReference type="Proteomes" id="UP000428330">
    <property type="component" value="Plasmid pMME07001"/>
</dbReference>
<dbReference type="OrthoDB" id="7848466at2"/>
<dbReference type="RefSeq" id="WP_157705182.1">
    <property type="nucleotide sequence ID" value="NZ_CP034347.1"/>
</dbReference>
<geneLocation type="plasmid" evidence="3">
    <name>pmme07001</name>
</geneLocation>
<feature type="chain" id="PRO_5026094905" evidence="1">
    <location>
        <begin position="22"/>
        <end position="146"/>
    </location>
</feature>
<dbReference type="KEGG" id="rom:EI983_00030"/>
<evidence type="ECO:0000256" key="1">
    <source>
        <dbReference type="SAM" id="SignalP"/>
    </source>
</evidence>
<sequence length="146" mass="16387">MARRFLTTFAAGLALATQALAADPVQQNNTNMLWFENWVGLSNGMLRVADPDGYITTVTAKEGTPVYQLDADSPLDGVYRYELRAATDEKMKNRDYDPDRAESGNNINAAEEYINVPFYRTGSFVVERGMILRPEDLPREEEGKSE</sequence>
<accession>A0A6I6IKU2</accession>
<organism evidence="2 3">
    <name type="scientific">Roseovarius faecimaris</name>
    <dbReference type="NCBI Taxonomy" id="2494550"/>
    <lineage>
        <taxon>Bacteria</taxon>
        <taxon>Pseudomonadati</taxon>
        <taxon>Pseudomonadota</taxon>
        <taxon>Alphaproteobacteria</taxon>
        <taxon>Rhodobacterales</taxon>
        <taxon>Roseobacteraceae</taxon>
        <taxon>Roseovarius</taxon>
    </lineage>
</organism>
<evidence type="ECO:0000313" key="2">
    <source>
        <dbReference type="EMBL" id="QGX96744.1"/>
    </source>
</evidence>
<keyword evidence="1" id="KW-0732">Signal</keyword>
<dbReference type="EMBL" id="CP034347">
    <property type="protein sequence ID" value="QGX96744.1"/>
    <property type="molecule type" value="Genomic_DNA"/>
</dbReference>
<proteinExistence type="predicted"/>
<dbReference type="AlphaFoldDB" id="A0A6I6IKU2"/>
<gene>
    <name evidence="2" type="ORF">EI983_00030</name>
</gene>
<feature type="signal peptide" evidence="1">
    <location>
        <begin position="1"/>
        <end position="21"/>
    </location>
</feature>
<keyword evidence="2" id="KW-0614">Plasmid</keyword>
<evidence type="ECO:0000313" key="3">
    <source>
        <dbReference type="Proteomes" id="UP000428330"/>
    </source>
</evidence>
<name>A0A6I6IKU2_9RHOB</name>
<reference evidence="2 3" key="1">
    <citation type="submission" date="2018-12" db="EMBL/GenBank/DDBJ databases">
        <title>Complete genome sequence of Roseovarius sp. MME-070.</title>
        <authorList>
            <person name="Nam Y.-D."/>
            <person name="Kang J."/>
            <person name="Chung W.-H."/>
            <person name="Park Y.S."/>
        </authorList>
    </citation>
    <scope>NUCLEOTIDE SEQUENCE [LARGE SCALE GENOMIC DNA]</scope>
    <source>
        <strain evidence="2 3">MME-070</strain>
        <plasmid evidence="3">pmme07001</plasmid>
    </source>
</reference>
<protein>
    <submittedName>
        <fullName evidence="2">Uncharacterized protein</fullName>
    </submittedName>
</protein>